<dbReference type="CDD" id="cd17503">
    <property type="entry name" value="MFS_LmrB_MDR_like"/>
    <property type="match status" value="1"/>
</dbReference>
<feature type="transmembrane region" description="Helical" evidence="9">
    <location>
        <begin position="131"/>
        <end position="151"/>
    </location>
</feature>
<comment type="subcellular location">
    <subcellularLocation>
        <location evidence="1">Cell membrane</location>
        <topology evidence="1">Multi-pass membrane protein</topology>
    </subcellularLocation>
</comment>
<evidence type="ECO:0000256" key="7">
    <source>
        <dbReference type="ARBA" id="ARBA00023136"/>
    </source>
</evidence>
<keyword evidence="12" id="KW-1185">Reference proteome</keyword>
<comment type="caution">
    <text evidence="11">The sequence shown here is derived from an EMBL/GenBank/DDBJ whole genome shotgun (WGS) entry which is preliminary data.</text>
</comment>
<protein>
    <submittedName>
        <fullName evidence="11">MFS transporter</fullName>
    </submittedName>
</protein>
<dbReference type="PROSITE" id="PS50850">
    <property type="entry name" value="MFS"/>
    <property type="match status" value="1"/>
</dbReference>
<feature type="transmembrane region" description="Helical" evidence="9">
    <location>
        <begin position="253"/>
        <end position="272"/>
    </location>
</feature>
<accession>A0A4Q2EF99</accession>
<feature type="transmembrane region" description="Helical" evidence="9">
    <location>
        <begin position="293"/>
        <end position="316"/>
    </location>
</feature>
<dbReference type="GO" id="GO:0022857">
    <property type="term" value="F:transmembrane transporter activity"/>
    <property type="evidence" value="ECO:0007669"/>
    <property type="project" value="InterPro"/>
</dbReference>
<dbReference type="OrthoDB" id="9812221at2"/>
<feature type="compositionally biased region" description="Polar residues" evidence="8">
    <location>
        <begin position="557"/>
        <end position="577"/>
    </location>
</feature>
<dbReference type="InterPro" id="IPR020846">
    <property type="entry name" value="MFS_dom"/>
</dbReference>
<feature type="transmembrane region" description="Helical" evidence="9">
    <location>
        <begin position="190"/>
        <end position="209"/>
    </location>
</feature>
<dbReference type="InterPro" id="IPR004638">
    <property type="entry name" value="EmrB-like"/>
</dbReference>
<keyword evidence="7 9" id="KW-0472">Membrane</keyword>
<gene>
    <name evidence="11" type="ORF">C1706_13435</name>
</gene>
<feature type="transmembrane region" description="Helical" evidence="9">
    <location>
        <begin position="463"/>
        <end position="484"/>
    </location>
</feature>
<name>A0A4Q2EF99_9ACTN</name>
<evidence type="ECO:0000256" key="1">
    <source>
        <dbReference type="ARBA" id="ARBA00004651"/>
    </source>
</evidence>
<organism evidence="11 12">
    <name type="scientific">Propioniciclava flava</name>
    <dbReference type="NCBI Taxonomy" id="2072026"/>
    <lineage>
        <taxon>Bacteria</taxon>
        <taxon>Bacillati</taxon>
        <taxon>Actinomycetota</taxon>
        <taxon>Actinomycetes</taxon>
        <taxon>Propionibacteriales</taxon>
        <taxon>Propionibacteriaceae</taxon>
        <taxon>Propioniciclava</taxon>
    </lineage>
</organism>
<evidence type="ECO:0000256" key="4">
    <source>
        <dbReference type="ARBA" id="ARBA00022475"/>
    </source>
</evidence>
<feature type="transmembrane region" description="Helical" evidence="9">
    <location>
        <begin position="73"/>
        <end position="93"/>
    </location>
</feature>
<feature type="transmembrane region" description="Helical" evidence="9">
    <location>
        <begin position="35"/>
        <end position="53"/>
    </location>
</feature>
<evidence type="ECO:0000256" key="3">
    <source>
        <dbReference type="ARBA" id="ARBA00022448"/>
    </source>
</evidence>
<sequence length="617" mass="65403">MGDPIVPPRSRGGFPMSPLSPAPLPDRLNRGDRSVITILLIAAFVVILNETTMNVALPRIMADFQVPERTAQWLTTAFLLTMAVIIPITGWLLQRFPTRAVFTLAMSLFSAGTLAALLAPQFPLLLAARVVQASGTAVMMPLLMTTIMTLVPPHHRGKVMGNISLVISVAPAVGPTLSGLLLHLGSWRLIFGFVLPIALLMLVLGRRGLRASSSDATAPPLDLISIPLTALAFGPLIYGLSLTGTEAPFWEPMLAIGIGVAGLLAFVARQLVLQGRDEAFLDLRTFTFPTFSVALLMMAIAMMAMFGSIIMLPLLLQNVYGLEPLQVGLMMLPGGIAMGLLGPIVGRLYDKVGPRVLVVPASLVVLGVFGAFALLTPSTPWWAVMVAHIVMSISFAFLFTPLFTVALGVLPPRLYSHGSAMIGTVQQVAGAAGTSLFVTVFAMQTAVAESAGQPTPQAMLTGSHWAFLGAGAVWTAAVITAFFLRRPPRTPTTRQAPHRWPTSRRPSLTPASLTSRRAGRMSQRARGTSTMRVPRSMGSRSDCVSSCTIGSARPGSDTATVNRTLDPQAASTTSSPRFISAPWMRPASAGPTSMPHITRRCGMTRGASASAVATASE</sequence>
<dbReference type="PANTHER" id="PTHR42718">
    <property type="entry name" value="MAJOR FACILITATOR SUPERFAMILY MULTIDRUG TRANSPORTER MFSC"/>
    <property type="match status" value="1"/>
</dbReference>
<feature type="transmembrane region" description="Helical" evidence="9">
    <location>
        <begin position="100"/>
        <end position="119"/>
    </location>
</feature>
<feature type="transmembrane region" description="Helical" evidence="9">
    <location>
        <begin position="221"/>
        <end position="241"/>
    </location>
</feature>
<evidence type="ECO:0000256" key="2">
    <source>
        <dbReference type="ARBA" id="ARBA00008537"/>
    </source>
</evidence>
<feature type="transmembrane region" description="Helical" evidence="9">
    <location>
        <begin position="356"/>
        <end position="375"/>
    </location>
</feature>
<dbReference type="SUPFAM" id="SSF103473">
    <property type="entry name" value="MFS general substrate transporter"/>
    <property type="match status" value="1"/>
</dbReference>
<evidence type="ECO:0000313" key="12">
    <source>
        <dbReference type="Proteomes" id="UP000290624"/>
    </source>
</evidence>
<feature type="compositionally biased region" description="Polar residues" evidence="8">
    <location>
        <begin position="504"/>
        <end position="515"/>
    </location>
</feature>
<proteinExistence type="inferred from homology"/>
<dbReference type="Proteomes" id="UP000290624">
    <property type="component" value="Unassembled WGS sequence"/>
</dbReference>
<dbReference type="Gene3D" id="1.20.1720.10">
    <property type="entry name" value="Multidrug resistance protein D"/>
    <property type="match status" value="1"/>
</dbReference>
<dbReference type="AlphaFoldDB" id="A0A4Q2EF99"/>
<keyword evidence="4" id="KW-1003">Cell membrane</keyword>
<feature type="transmembrane region" description="Helical" evidence="9">
    <location>
        <begin position="163"/>
        <end position="184"/>
    </location>
</feature>
<evidence type="ECO:0000313" key="11">
    <source>
        <dbReference type="EMBL" id="RXW31182.1"/>
    </source>
</evidence>
<feature type="compositionally biased region" description="Polar residues" evidence="8">
    <location>
        <begin position="538"/>
        <end position="549"/>
    </location>
</feature>
<evidence type="ECO:0000256" key="6">
    <source>
        <dbReference type="ARBA" id="ARBA00022989"/>
    </source>
</evidence>
<dbReference type="EMBL" id="PPCV01000012">
    <property type="protein sequence ID" value="RXW31182.1"/>
    <property type="molecule type" value="Genomic_DNA"/>
</dbReference>
<dbReference type="Pfam" id="PF07690">
    <property type="entry name" value="MFS_1"/>
    <property type="match status" value="1"/>
</dbReference>
<dbReference type="Gene3D" id="1.20.1250.20">
    <property type="entry name" value="MFS general substrate transporter like domains"/>
    <property type="match status" value="1"/>
</dbReference>
<dbReference type="PRINTS" id="PR01036">
    <property type="entry name" value="TCRTETB"/>
</dbReference>
<feature type="region of interest" description="Disordered" evidence="8">
    <location>
        <begin position="488"/>
        <end position="595"/>
    </location>
</feature>
<dbReference type="InterPro" id="IPR036259">
    <property type="entry name" value="MFS_trans_sf"/>
</dbReference>
<evidence type="ECO:0000256" key="8">
    <source>
        <dbReference type="SAM" id="MobiDB-lite"/>
    </source>
</evidence>
<comment type="similarity">
    <text evidence="2">Belongs to the major facilitator superfamily. EmrB family.</text>
</comment>
<reference evidence="11 12" key="1">
    <citation type="submission" date="2018-01" db="EMBL/GenBank/DDBJ databases">
        <title>Lactibacter flavus gen. nov., sp. nov., a novel bacterium of the family Propionibacteriaceae isolated from raw milk and dairy products.</title>
        <authorList>
            <person name="Wenning M."/>
            <person name="Breitenwieser F."/>
            <person name="Huptas C."/>
            <person name="von Neubeck M."/>
            <person name="Busse H.-J."/>
            <person name="Scherer S."/>
        </authorList>
    </citation>
    <scope>NUCLEOTIDE SEQUENCE [LARGE SCALE GENOMIC DNA]</scope>
    <source>
        <strain evidence="11 12">VG341</strain>
    </source>
</reference>
<dbReference type="NCBIfam" id="TIGR00711">
    <property type="entry name" value="efflux_EmrB"/>
    <property type="match status" value="1"/>
</dbReference>
<dbReference type="GO" id="GO:0005886">
    <property type="term" value="C:plasma membrane"/>
    <property type="evidence" value="ECO:0007669"/>
    <property type="project" value="UniProtKB-SubCell"/>
</dbReference>
<dbReference type="PANTHER" id="PTHR42718:SF9">
    <property type="entry name" value="MAJOR FACILITATOR SUPERFAMILY MULTIDRUG TRANSPORTER MFSC"/>
    <property type="match status" value="1"/>
</dbReference>
<feature type="transmembrane region" description="Helical" evidence="9">
    <location>
        <begin position="381"/>
        <end position="410"/>
    </location>
</feature>
<feature type="transmembrane region" description="Helical" evidence="9">
    <location>
        <begin position="328"/>
        <end position="349"/>
    </location>
</feature>
<evidence type="ECO:0000259" key="10">
    <source>
        <dbReference type="PROSITE" id="PS50850"/>
    </source>
</evidence>
<keyword evidence="5 9" id="KW-0812">Transmembrane</keyword>
<feature type="transmembrane region" description="Helical" evidence="9">
    <location>
        <begin position="422"/>
        <end position="443"/>
    </location>
</feature>
<feature type="domain" description="Major facilitator superfamily (MFS) profile" evidence="10">
    <location>
        <begin position="35"/>
        <end position="489"/>
    </location>
</feature>
<evidence type="ECO:0000256" key="5">
    <source>
        <dbReference type="ARBA" id="ARBA00022692"/>
    </source>
</evidence>
<keyword evidence="6 9" id="KW-1133">Transmembrane helix</keyword>
<keyword evidence="3" id="KW-0813">Transport</keyword>
<dbReference type="InterPro" id="IPR011701">
    <property type="entry name" value="MFS"/>
</dbReference>
<evidence type="ECO:0000256" key="9">
    <source>
        <dbReference type="SAM" id="Phobius"/>
    </source>
</evidence>